<feature type="region of interest" description="Disordered" evidence="1">
    <location>
        <begin position="1"/>
        <end position="21"/>
    </location>
</feature>
<dbReference type="PANTHER" id="PTHR28535:SF1">
    <property type="entry name" value="PROTEIN ZGRF1"/>
    <property type="match status" value="1"/>
</dbReference>
<name>A0A9Q0AMF8_9PEZI</name>
<feature type="region of interest" description="Disordered" evidence="1">
    <location>
        <begin position="763"/>
        <end position="804"/>
    </location>
</feature>
<feature type="region of interest" description="Disordered" evidence="1">
    <location>
        <begin position="827"/>
        <end position="984"/>
    </location>
</feature>
<evidence type="ECO:0000313" key="4">
    <source>
        <dbReference type="Proteomes" id="UP000829685"/>
    </source>
</evidence>
<feature type="compositionally biased region" description="Basic and acidic residues" evidence="1">
    <location>
        <begin position="793"/>
        <end position="803"/>
    </location>
</feature>
<organism evidence="3 4">
    <name type="scientific">Neoarthrinium moseri</name>
    <dbReference type="NCBI Taxonomy" id="1658444"/>
    <lineage>
        <taxon>Eukaryota</taxon>
        <taxon>Fungi</taxon>
        <taxon>Dikarya</taxon>
        <taxon>Ascomycota</taxon>
        <taxon>Pezizomycotina</taxon>
        <taxon>Sordariomycetes</taxon>
        <taxon>Xylariomycetidae</taxon>
        <taxon>Amphisphaeriales</taxon>
        <taxon>Apiosporaceae</taxon>
        <taxon>Neoarthrinium</taxon>
    </lineage>
</organism>
<comment type="caution">
    <text evidence="3">The sequence shown here is derived from an EMBL/GenBank/DDBJ whole genome shotgun (WGS) entry which is preliminary data.</text>
</comment>
<feature type="compositionally biased region" description="Low complexity" evidence="1">
    <location>
        <begin position="10"/>
        <end position="21"/>
    </location>
</feature>
<dbReference type="GO" id="GO:0035861">
    <property type="term" value="C:site of double-strand break"/>
    <property type="evidence" value="ECO:0007669"/>
    <property type="project" value="TreeGrafter"/>
</dbReference>
<feature type="region of interest" description="Disordered" evidence="1">
    <location>
        <begin position="699"/>
        <end position="721"/>
    </location>
</feature>
<dbReference type="GO" id="GO:0005634">
    <property type="term" value="C:nucleus"/>
    <property type="evidence" value="ECO:0007669"/>
    <property type="project" value="TreeGrafter"/>
</dbReference>
<evidence type="ECO:0000256" key="1">
    <source>
        <dbReference type="SAM" id="MobiDB-lite"/>
    </source>
</evidence>
<feature type="compositionally biased region" description="Polar residues" evidence="1">
    <location>
        <begin position="929"/>
        <end position="940"/>
    </location>
</feature>
<feature type="region of interest" description="Disordered" evidence="1">
    <location>
        <begin position="531"/>
        <end position="669"/>
    </location>
</feature>
<feature type="compositionally biased region" description="Polar residues" evidence="1">
    <location>
        <begin position="489"/>
        <end position="505"/>
    </location>
</feature>
<dbReference type="Pfam" id="PF10382">
    <property type="entry name" value="ZGRF1-like_N"/>
    <property type="match status" value="1"/>
</dbReference>
<evidence type="ECO:0000313" key="3">
    <source>
        <dbReference type="EMBL" id="KAI1865177.1"/>
    </source>
</evidence>
<evidence type="ECO:0000259" key="2">
    <source>
        <dbReference type="Pfam" id="PF10382"/>
    </source>
</evidence>
<feature type="region of interest" description="Disordered" evidence="1">
    <location>
        <begin position="1002"/>
        <end position="1033"/>
    </location>
</feature>
<gene>
    <name evidence="3" type="ORF">JX265_008224</name>
</gene>
<feature type="compositionally biased region" description="Polar residues" evidence="1">
    <location>
        <begin position="147"/>
        <end position="161"/>
    </location>
</feature>
<feature type="compositionally biased region" description="Polar residues" evidence="1">
    <location>
        <begin position="901"/>
        <end position="919"/>
    </location>
</feature>
<feature type="compositionally biased region" description="Basic and acidic residues" evidence="1">
    <location>
        <begin position="581"/>
        <end position="592"/>
    </location>
</feature>
<reference evidence="3" key="1">
    <citation type="submission" date="2021-03" db="EMBL/GenBank/DDBJ databases">
        <title>Revisited historic fungal species revealed as producer of novel bioactive compounds through whole genome sequencing and comparative genomics.</title>
        <authorList>
            <person name="Vignolle G.A."/>
            <person name="Hochenegger N."/>
            <person name="Mach R.L."/>
            <person name="Mach-Aigner A.R."/>
            <person name="Javad Rahimi M."/>
            <person name="Salim K.A."/>
            <person name="Chan C.M."/>
            <person name="Lim L.B.L."/>
            <person name="Cai F."/>
            <person name="Druzhinina I.S."/>
            <person name="U'Ren J.M."/>
            <person name="Derntl C."/>
        </authorList>
    </citation>
    <scope>NUCLEOTIDE SEQUENCE</scope>
    <source>
        <strain evidence="3">TUCIM 5799</strain>
    </source>
</reference>
<keyword evidence="4" id="KW-1185">Reference proteome</keyword>
<dbReference type="AlphaFoldDB" id="A0A9Q0AMF8"/>
<protein>
    <recommendedName>
        <fullName evidence="2">5'-3' DNA helicase ZGRF1-like N-terminal domain-containing protein</fullName>
    </recommendedName>
</protein>
<feature type="compositionally biased region" description="Polar residues" evidence="1">
    <location>
        <begin position="858"/>
        <end position="880"/>
    </location>
</feature>
<proteinExistence type="predicted"/>
<feature type="compositionally biased region" description="Polar residues" evidence="1">
    <location>
        <begin position="183"/>
        <end position="196"/>
    </location>
</feature>
<feature type="compositionally biased region" description="Basic and acidic residues" evidence="1">
    <location>
        <begin position="628"/>
        <end position="660"/>
    </location>
</feature>
<accession>A0A9Q0AMF8</accession>
<feature type="region of interest" description="Disordered" evidence="1">
    <location>
        <begin position="121"/>
        <end position="295"/>
    </location>
</feature>
<dbReference type="InterPro" id="IPR052800">
    <property type="entry name" value="DNA_Repair_Helicase_ZGRF1"/>
</dbReference>
<feature type="compositionally biased region" description="Basic and acidic residues" evidence="1">
    <location>
        <begin position="842"/>
        <end position="855"/>
    </location>
</feature>
<feature type="compositionally biased region" description="Polar residues" evidence="1">
    <location>
        <begin position="379"/>
        <end position="389"/>
    </location>
</feature>
<dbReference type="Proteomes" id="UP000829685">
    <property type="component" value="Unassembled WGS sequence"/>
</dbReference>
<dbReference type="InterPro" id="IPR018838">
    <property type="entry name" value="ZGRF1-like_N"/>
</dbReference>
<feature type="domain" description="5'-3' DNA helicase ZGRF1-like N-terminal" evidence="2">
    <location>
        <begin position="26"/>
        <end position="107"/>
    </location>
</feature>
<feature type="compositionally biased region" description="Basic and acidic residues" evidence="1">
    <location>
        <begin position="941"/>
        <end position="956"/>
    </location>
</feature>
<feature type="compositionally biased region" description="Polar residues" evidence="1">
    <location>
        <begin position="253"/>
        <end position="262"/>
    </location>
</feature>
<feature type="compositionally biased region" description="Polar residues" evidence="1">
    <location>
        <begin position="414"/>
        <end position="431"/>
    </location>
</feature>
<feature type="compositionally biased region" description="Polar residues" evidence="1">
    <location>
        <begin position="829"/>
        <end position="841"/>
    </location>
</feature>
<dbReference type="PANTHER" id="PTHR28535">
    <property type="entry name" value="ZINC FINGER GRF-TYPE CONTAINING 1"/>
    <property type="match status" value="1"/>
</dbReference>
<dbReference type="EMBL" id="JAFIMR010000022">
    <property type="protein sequence ID" value="KAI1865177.1"/>
    <property type="molecule type" value="Genomic_DNA"/>
</dbReference>
<feature type="region of interest" description="Disordered" evidence="1">
    <location>
        <begin position="314"/>
        <end position="508"/>
    </location>
</feature>
<feature type="compositionally biased region" description="Basic and acidic residues" evidence="1">
    <location>
        <begin position="363"/>
        <end position="373"/>
    </location>
</feature>
<sequence length="1050" mass="115335">MAAVSRNMQSSVPSSSPNGPSSTATVFEFMCLYTHDLRRKQKRWQDGRLKFHAFNKRIMVHDERGNYIGDTHWREDYDFGEGEEVTLERGGIMVQAAECVGTRSQDLSELIDKRVQEKAQRQSAAIARHAGLSAQGNSPSVPRAAASTFQTRHTHLNNLLGTPSGHHGRALVPKESPFEGRQRSNPLQSHGQSEESPQPAKRRKRDISPPSKTGYAQNLFGATLTLSGRPMSSAPVRHRLNPSQLQPRDRELPSSSGISNQNEGDRDVLEIAQPVDTMSSKKTGPLSDKGSTAVNVSRTQSDVLIGRDARSKANVPSLLLQRNATNRREAGPPNESPETSSIKPDVASHRRKDSQLPLQRTSVGDKCRRKSDPLHSVVTRASPTASSHQPSEKPLKKSKRNQHKPIPEDLGRVNNKNQATARPGSIESSLSDEVMATSVHRTAALSVKPPQPRTELRMKPSKKRGLLVLSEKQDVKKARKPKRSRTDDSLSPVTHQTAHSESSEMTVLEEDISARSAGQVLDSDIMARRDGAKHASRNTEFYSESDVGANEEEPTDSVLACMQVTRSETSKSRKAVVEAWRTNEDSEERHGFPDMPIHGPVQGDAEGPQARSQVEGEIISSTRHTGRHHDGLISDDSSERNKEHQKGAGEMIGHRSERPPPRLAQLSRKGIRSKEVIGLFFDDDDQPALHHRHQKEIVLDHQESRQQQQKQKAIDNREDTGTNVQLAEELTTESSRLGMQRPEFGQVYDSESRKAPVIGRVAHSTHTQPDLPAVASAPRDEACLQTPGTGRYVDTESQPRNKPELLNSAHSFAAQAAQLDTMFPKRHSVSQVKFKSTAKFTSTRENDSIQADPRESQGIGTDSGTPEVQTPTGSVRQTEPTLEKSGLRRTASLPVAKDSSESISNGSTFDSANRNSTSGRDTESGSKPRAQSNVSLLNSEQLHHSHMQNDVHEDVVGKQNTSQWPVPRLANPATRGKKAAKPSDAAGQLLESIIPVDAGVGAARQPNRSSVCPTDKAAKQSTTSLPGFSRANGGPWSREAFDLFEYKRPR</sequence>
<dbReference type="GO" id="GO:0006302">
    <property type="term" value="P:double-strand break repair"/>
    <property type="evidence" value="ECO:0007669"/>
    <property type="project" value="TreeGrafter"/>
</dbReference>